<gene>
    <name evidence="10" type="ORF">Raf01_11740</name>
</gene>
<dbReference type="GO" id="GO:0022857">
    <property type="term" value="F:transmembrane transporter activity"/>
    <property type="evidence" value="ECO:0007669"/>
    <property type="project" value="TreeGrafter"/>
</dbReference>
<comment type="caution">
    <text evidence="10">The sequence shown here is derived from an EMBL/GenBank/DDBJ whole genome shotgun (WGS) entry which is preliminary data.</text>
</comment>
<comment type="subcellular location">
    <subcellularLocation>
        <location evidence="1">Cell membrane</location>
        <topology evidence="1">Multi-pass membrane protein</topology>
    </subcellularLocation>
</comment>
<protein>
    <submittedName>
        <fullName evidence="10">ABC transporter permease</fullName>
    </submittedName>
</protein>
<name>A0A8J3VNM3_9ACTN</name>
<evidence type="ECO:0000313" key="10">
    <source>
        <dbReference type="EMBL" id="GIH13002.1"/>
    </source>
</evidence>
<accession>A0A8J3VNM3</accession>
<reference evidence="10" key="1">
    <citation type="submission" date="2021-01" db="EMBL/GenBank/DDBJ databases">
        <title>Whole genome shotgun sequence of Rugosimonospora africana NBRC 104875.</title>
        <authorList>
            <person name="Komaki H."/>
            <person name="Tamura T."/>
        </authorList>
    </citation>
    <scope>NUCLEOTIDE SEQUENCE</scope>
    <source>
        <strain evidence="10">NBRC 104875</strain>
    </source>
</reference>
<keyword evidence="3 7" id="KW-0812">Transmembrane</keyword>
<evidence type="ECO:0000256" key="2">
    <source>
        <dbReference type="ARBA" id="ARBA00022475"/>
    </source>
</evidence>
<evidence type="ECO:0000259" key="8">
    <source>
        <dbReference type="Pfam" id="PF02687"/>
    </source>
</evidence>
<dbReference type="Proteomes" id="UP000642748">
    <property type="component" value="Unassembled WGS sequence"/>
</dbReference>
<dbReference type="InterPro" id="IPR025857">
    <property type="entry name" value="MacB_PCD"/>
</dbReference>
<feature type="transmembrane region" description="Helical" evidence="7">
    <location>
        <begin position="282"/>
        <end position="307"/>
    </location>
</feature>
<evidence type="ECO:0000313" key="11">
    <source>
        <dbReference type="Proteomes" id="UP000642748"/>
    </source>
</evidence>
<organism evidence="10 11">
    <name type="scientific">Rugosimonospora africana</name>
    <dbReference type="NCBI Taxonomy" id="556532"/>
    <lineage>
        <taxon>Bacteria</taxon>
        <taxon>Bacillati</taxon>
        <taxon>Actinomycetota</taxon>
        <taxon>Actinomycetes</taxon>
        <taxon>Micromonosporales</taxon>
        <taxon>Micromonosporaceae</taxon>
        <taxon>Rugosimonospora</taxon>
    </lineage>
</organism>
<keyword evidence="2" id="KW-1003">Cell membrane</keyword>
<comment type="similarity">
    <text evidence="6">Belongs to the ABC-4 integral membrane protein family.</text>
</comment>
<dbReference type="Pfam" id="PF12704">
    <property type="entry name" value="MacB_PCD"/>
    <property type="match status" value="1"/>
</dbReference>
<dbReference type="AlphaFoldDB" id="A0A8J3VNM3"/>
<keyword evidence="11" id="KW-1185">Reference proteome</keyword>
<evidence type="ECO:0000256" key="3">
    <source>
        <dbReference type="ARBA" id="ARBA00022692"/>
    </source>
</evidence>
<dbReference type="EMBL" id="BONZ01000013">
    <property type="protein sequence ID" value="GIH13002.1"/>
    <property type="molecule type" value="Genomic_DNA"/>
</dbReference>
<dbReference type="PANTHER" id="PTHR30572:SF4">
    <property type="entry name" value="ABC TRANSPORTER PERMEASE YTRF"/>
    <property type="match status" value="1"/>
</dbReference>
<evidence type="ECO:0000259" key="9">
    <source>
        <dbReference type="Pfam" id="PF12704"/>
    </source>
</evidence>
<dbReference type="InterPro" id="IPR003838">
    <property type="entry name" value="ABC3_permease_C"/>
</dbReference>
<feature type="transmembrane region" description="Helical" evidence="7">
    <location>
        <begin position="328"/>
        <end position="358"/>
    </location>
</feature>
<dbReference type="RefSeq" id="WP_203916708.1">
    <property type="nucleotide sequence ID" value="NZ_BONZ01000013.1"/>
</dbReference>
<evidence type="ECO:0000256" key="7">
    <source>
        <dbReference type="SAM" id="Phobius"/>
    </source>
</evidence>
<dbReference type="GO" id="GO:0005886">
    <property type="term" value="C:plasma membrane"/>
    <property type="evidence" value="ECO:0007669"/>
    <property type="project" value="UniProtKB-SubCell"/>
</dbReference>
<keyword evidence="4 7" id="KW-1133">Transmembrane helix</keyword>
<feature type="domain" description="MacB-like periplasmic core" evidence="9">
    <location>
        <begin position="36"/>
        <end position="248"/>
    </location>
</feature>
<evidence type="ECO:0000256" key="6">
    <source>
        <dbReference type="ARBA" id="ARBA00038076"/>
    </source>
</evidence>
<feature type="transmembrane region" description="Helical" evidence="7">
    <location>
        <begin position="370"/>
        <end position="388"/>
    </location>
</feature>
<dbReference type="Pfam" id="PF02687">
    <property type="entry name" value="FtsX"/>
    <property type="match status" value="1"/>
</dbReference>
<evidence type="ECO:0000256" key="5">
    <source>
        <dbReference type="ARBA" id="ARBA00023136"/>
    </source>
</evidence>
<feature type="transmembrane region" description="Helical" evidence="7">
    <location>
        <begin position="37"/>
        <end position="58"/>
    </location>
</feature>
<dbReference type="InterPro" id="IPR050250">
    <property type="entry name" value="Macrolide_Exporter_MacB"/>
</dbReference>
<feature type="domain" description="ABC3 transporter permease C-terminal" evidence="8">
    <location>
        <begin position="286"/>
        <end position="398"/>
    </location>
</feature>
<evidence type="ECO:0000256" key="1">
    <source>
        <dbReference type="ARBA" id="ARBA00004651"/>
    </source>
</evidence>
<proteinExistence type="inferred from homology"/>
<evidence type="ECO:0000256" key="4">
    <source>
        <dbReference type="ARBA" id="ARBA00022989"/>
    </source>
</evidence>
<keyword evidence="5 7" id="KW-0472">Membrane</keyword>
<sequence length="405" mass="41815">MTFAQPTAPRLARSRLRLGDVMSLGTLGMRGRPTRTVLSGLGIAIGIACVVAVLGISASSQARLLAQIDALGTNLLTVTAGTSMSGDASALPTTAPAMIGRIHGVENVASTGIVDGAAYRNQRVPAGQTSGLTILATSPTLPRTLDMPVLSGEWLSDATANFPVAVLGATAARRLGVEKVENSPQIYVAGQWFTVIGILGPSVLDPTINSGVLVGFPVAQALLNFDGHPTTIYERSTDETVESVRTQLALMTNPDHPDEVNVTRPSDALAARAAAQNAYTGLFLGLGAVALLVGSIGIANVMVIGVLERRGEVGLRRALGATRAHIRWQFLVEGVLLSTIGGVAGAVIGVLTTIVYATIQDWEVRVPAEVVVTGITASILSGVIASLYPSARAARLPPTEALRAA</sequence>
<dbReference type="PANTHER" id="PTHR30572">
    <property type="entry name" value="MEMBRANE COMPONENT OF TRANSPORTER-RELATED"/>
    <property type="match status" value="1"/>
</dbReference>